<feature type="compositionally biased region" description="Low complexity" evidence="1">
    <location>
        <begin position="104"/>
        <end position="115"/>
    </location>
</feature>
<evidence type="ECO:0000313" key="3">
    <source>
        <dbReference type="Proteomes" id="UP000318571"/>
    </source>
</evidence>
<comment type="caution">
    <text evidence="2">The sequence shown here is derived from an EMBL/GenBank/DDBJ whole genome shotgun (WGS) entry which is preliminary data.</text>
</comment>
<name>A0A553NTZ5_TIGCA</name>
<evidence type="ECO:0000256" key="1">
    <source>
        <dbReference type="SAM" id="MobiDB-lite"/>
    </source>
</evidence>
<evidence type="ECO:0000313" key="2">
    <source>
        <dbReference type="EMBL" id="TRY68910.1"/>
    </source>
</evidence>
<dbReference type="EMBL" id="VCGU01000010">
    <property type="protein sequence ID" value="TRY68910.1"/>
    <property type="molecule type" value="Genomic_DNA"/>
</dbReference>
<sequence>MPLPRPRGRTGPLPSLPSSGGLGSPLFSARRNHGTRTPVPLLDSESEDTERQYKPSSSSSRPRSQTSLLTSGLQSSGLGTSFYGSDISASGLSSRNNWRGNGGASNYSSNNSHNNPHMLGGGHHLHPQQQQHHHHLQQHQQRRDIPLNMYSRHY</sequence>
<dbReference type="AlphaFoldDB" id="A0A553NTZ5"/>
<organism evidence="2 3">
    <name type="scientific">Tigriopus californicus</name>
    <name type="common">Marine copepod</name>
    <dbReference type="NCBI Taxonomy" id="6832"/>
    <lineage>
        <taxon>Eukaryota</taxon>
        <taxon>Metazoa</taxon>
        <taxon>Ecdysozoa</taxon>
        <taxon>Arthropoda</taxon>
        <taxon>Crustacea</taxon>
        <taxon>Multicrustacea</taxon>
        <taxon>Hexanauplia</taxon>
        <taxon>Copepoda</taxon>
        <taxon>Harpacticoida</taxon>
        <taxon>Harpacticidae</taxon>
        <taxon>Tigriopus</taxon>
    </lineage>
</organism>
<keyword evidence="3" id="KW-1185">Reference proteome</keyword>
<feature type="compositionally biased region" description="Low complexity" evidence="1">
    <location>
        <begin position="9"/>
        <end position="19"/>
    </location>
</feature>
<feature type="compositionally biased region" description="Low complexity" evidence="1">
    <location>
        <begin position="55"/>
        <end position="81"/>
    </location>
</feature>
<gene>
    <name evidence="2" type="ORF">TCAL_07624</name>
</gene>
<proteinExistence type="predicted"/>
<feature type="compositionally biased region" description="Polar residues" evidence="1">
    <location>
        <begin position="87"/>
        <end position="99"/>
    </location>
</feature>
<feature type="region of interest" description="Disordered" evidence="1">
    <location>
        <begin position="1"/>
        <end position="154"/>
    </location>
</feature>
<feature type="compositionally biased region" description="Basic residues" evidence="1">
    <location>
        <begin position="123"/>
        <end position="137"/>
    </location>
</feature>
<reference evidence="2 3" key="1">
    <citation type="journal article" date="2018" name="Nat. Ecol. Evol.">
        <title>Genomic signatures of mitonuclear coevolution across populations of Tigriopus californicus.</title>
        <authorList>
            <person name="Barreto F.S."/>
            <person name="Watson E.T."/>
            <person name="Lima T.G."/>
            <person name="Willett C.S."/>
            <person name="Edmands S."/>
            <person name="Li W."/>
            <person name="Burton R.S."/>
        </authorList>
    </citation>
    <scope>NUCLEOTIDE SEQUENCE [LARGE SCALE GENOMIC DNA]</scope>
    <source>
        <strain evidence="2 3">San Diego</strain>
    </source>
</reference>
<accession>A0A553NTZ5</accession>
<dbReference type="Proteomes" id="UP000318571">
    <property type="component" value="Chromosome 1"/>
</dbReference>
<protein>
    <submittedName>
        <fullName evidence="2">Uncharacterized protein</fullName>
    </submittedName>
</protein>